<dbReference type="Gene3D" id="1.20.1600.10">
    <property type="entry name" value="Outer membrane efflux proteins (OEP)"/>
    <property type="match status" value="1"/>
</dbReference>
<comment type="similarity">
    <text evidence="2">Belongs to the outer membrane factor (OMF) (TC 1.B.17) family.</text>
</comment>
<dbReference type="GO" id="GO:0015288">
    <property type="term" value="F:porin activity"/>
    <property type="evidence" value="ECO:0007669"/>
    <property type="project" value="TreeGrafter"/>
</dbReference>
<evidence type="ECO:0000256" key="5">
    <source>
        <dbReference type="ARBA" id="ARBA00022692"/>
    </source>
</evidence>
<keyword evidence="5" id="KW-0812">Transmembrane</keyword>
<organism evidence="10 11">
    <name type="scientific">Maioricimonas rarisocia</name>
    <dbReference type="NCBI Taxonomy" id="2528026"/>
    <lineage>
        <taxon>Bacteria</taxon>
        <taxon>Pseudomonadati</taxon>
        <taxon>Planctomycetota</taxon>
        <taxon>Planctomycetia</taxon>
        <taxon>Planctomycetales</taxon>
        <taxon>Planctomycetaceae</taxon>
        <taxon>Maioricimonas</taxon>
    </lineage>
</organism>
<dbReference type="PANTHER" id="PTHR30026">
    <property type="entry name" value="OUTER MEMBRANE PROTEIN TOLC"/>
    <property type="match status" value="1"/>
</dbReference>
<evidence type="ECO:0000256" key="2">
    <source>
        <dbReference type="ARBA" id="ARBA00007613"/>
    </source>
</evidence>
<keyword evidence="8" id="KW-0175">Coiled coil</keyword>
<evidence type="ECO:0000313" key="11">
    <source>
        <dbReference type="Proteomes" id="UP000320496"/>
    </source>
</evidence>
<dbReference type="OrthoDB" id="229865at2"/>
<keyword evidence="4" id="KW-1134">Transmembrane beta strand</keyword>
<evidence type="ECO:0000256" key="7">
    <source>
        <dbReference type="ARBA" id="ARBA00023237"/>
    </source>
</evidence>
<accession>A0A517ZFW7</accession>
<dbReference type="AlphaFoldDB" id="A0A517ZFW7"/>
<keyword evidence="6" id="KW-0472">Membrane</keyword>
<name>A0A517ZFW7_9PLAN</name>
<sequence>MLPLTKHLQRQISALTAALTLATGCAHDTPNLHYLGDADLRYYKEQATEVDFPAVAQPTAEEVAFSTEPNTLRLDEHREIREISLPEAVHTALANNEIIRSGSQFLSPGNSILANPTNTPSVFDPAIQDSGVLFGGRGVEAALSAFDAQLNASMVWGRNEAVQNNAFFGGGATPGGTLVQETGAFNASLQKQFANGGLLSLNHNVNYLGTNLGVAQLFPSVYTGNVALQYQHPLLAGAGTEFTRIAGPIAQSFGGISGVSQGVLIARINNDISIADFQANVRNLVRDVEEAYWDLYLAYRNFDTAVIARNSSLGAWRTAETRWREGDRHRGEEAQARDQYFAAEALARTSRSNIYSAETRLRRLIGIEINDGTVLRPADEPVTAEVVPDWYVNLIEALTNRVELRKQKWNIKSLELQLYAAESLTRPRLDLIANYQVNGFGDDLLSQEDQDQAGTAQGLNSFYETITQGDQTGWNLGVQMNLPIGFRSAKAQVRNYELRLAKARKVLEVQEQEIGHELAAAFQELTRAYAALESNYHRNIAANENVEVLERRYEGGLDDVDTVLRAYERRAQAEVAYFQSLIDYNKALIDLEFRKGTLLAHNNVHLMEGGWTPEAYDEAWERARARSHAFDAGAVLDTLPPEFATDGPFGSVELATPEAANALHGSAPGSAPPIPPMVDDLPAAPGLEAAPPAEPTPTPADTPAGDGNDAL</sequence>
<dbReference type="GO" id="GO:0009279">
    <property type="term" value="C:cell outer membrane"/>
    <property type="evidence" value="ECO:0007669"/>
    <property type="project" value="UniProtKB-SubCell"/>
</dbReference>
<feature type="compositionally biased region" description="Low complexity" evidence="9">
    <location>
        <begin position="680"/>
        <end position="691"/>
    </location>
</feature>
<feature type="region of interest" description="Disordered" evidence="9">
    <location>
        <begin position="662"/>
        <end position="711"/>
    </location>
</feature>
<dbReference type="SUPFAM" id="SSF56954">
    <property type="entry name" value="Outer membrane efflux proteins (OEP)"/>
    <property type="match status" value="1"/>
</dbReference>
<dbReference type="RefSeq" id="WP_145372654.1">
    <property type="nucleotide sequence ID" value="NZ_CP036275.1"/>
</dbReference>
<feature type="compositionally biased region" description="Low complexity" evidence="9">
    <location>
        <begin position="701"/>
        <end position="711"/>
    </location>
</feature>
<dbReference type="Proteomes" id="UP000320496">
    <property type="component" value="Chromosome"/>
</dbReference>
<protein>
    <submittedName>
        <fullName evidence="10">Outer membrane efflux protein</fullName>
    </submittedName>
</protein>
<comment type="subcellular location">
    <subcellularLocation>
        <location evidence="1">Cell outer membrane</location>
    </subcellularLocation>
</comment>
<dbReference type="EMBL" id="CP036275">
    <property type="protein sequence ID" value="QDU41354.1"/>
    <property type="molecule type" value="Genomic_DNA"/>
</dbReference>
<dbReference type="PANTHER" id="PTHR30026:SF23">
    <property type="entry name" value="TO APRF-PUTATIVE OUTER MEMBRANE EFFLUX PROTEIN OR SECRETED ALKALINE PHOSPHATASE-RELATED"/>
    <property type="match status" value="1"/>
</dbReference>
<keyword evidence="7" id="KW-0998">Cell outer membrane</keyword>
<proteinExistence type="inferred from homology"/>
<gene>
    <name evidence="10" type="ORF">Mal4_57200</name>
</gene>
<dbReference type="InterPro" id="IPR003423">
    <property type="entry name" value="OMP_efflux"/>
</dbReference>
<dbReference type="KEGG" id="mri:Mal4_57200"/>
<keyword evidence="11" id="KW-1185">Reference proteome</keyword>
<evidence type="ECO:0000256" key="4">
    <source>
        <dbReference type="ARBA" id="ARBA00022452"/>
    </source>
</evidence>
<evidence type="ECO:0000256" key="3">
    <source>
        <dbReference type="ARBA" id="ARBA00022448"/>
    </source>
</evidence>
<dbReference type="GO" id="GO:0015562">
    <property type="term" value="F:efflux transmembrane transporter activity"/>
    <property type="evidence" value="ECO:0007669"/>
    <property type="project" value="InterPro"/>
</dbReference>
<reference evidence="10 11" key="1">
    <citation type="submission" date="2019-02" db="EMBL/GenBank/DDBJ databases">
        <title>Deep-cultivation of Planctomycetes and their phenomic and genomic characterization uncovers novel biology.</title>
        <authorList>
            <person name="Wiegand S."/>
            <person name="Jogler M."/>
            <person name="Boedeker C."/>
            <person name="Pinto D."/>
            <person name="Vollmers J."/>
            <person name="Rivas-Marin E."/>
            <person name="Kohn T."/>
            <person name="Peeters S.H."/>
            <person name="Heuer A."/>
            <person name="Rast P."/>
            <person name="Oberbeckmann S."/>
            <person name="Bunk B."/>
            <person name="Jeske O."/>
            <person name="Meyerdierks A."/>
            <person name="Storesund J.E."/>
            <person name="Kallscheuer N."/>
            <person name="Luecker S."/>
            <person name="Lage O.M."/>
            <person name="Pohl T."/>
            <person name="Merkel B.J."/>
            <person name="Hornburger P."/>
            <person name="Mueller R.-W."/>
            <person name="Bruemmer F."/>
            <person name="Labrenz M."/>
            <person name="Spormann A.M."/>
            <person name="Op den Camp H."/>
            <person name="Overmann J."/>
            <person name="Amann R."/>
            <person name="Jetten M.S.M."/>
            <person name="Mascher T."/>
            <person name="Medema M.H."/>
            <person name="Devos D.P."/>
            <person name="Kaster A.-K."/>
            <person name="Ovreas L."/>
            <person name="Rohde M."/>
            <person name="Galperin M.Y."/>
            <person name="Jogler C."/>
        </authorList>
    </citation>
    <scope>NUCLEOTIDE SEQUENCE [LARGE SCALE GENOMIC DNA]</scope>
    <source>
        <strain evidence="10 11">Mal4</strain>
    </source>
</reference>
<evidence type="ECO:0000256" key="8">
    <source>
        <dbReference type="SAM" id="Coils"/>
    </source>
</evidence>
<dbReference type="PROSITE" id="PS51257">
    <property type="entry name" value="PROKAR_LIPOPROTEIN"/>
    <property type="match status" value="1"/>
</dbReference>
<dbReference type="GO" id="GO:1990281">
    <property type="term" value="C:efflux pump complex"/>
    <property type="evidence" value="ECO:0007669"/>
    <property type="project" value="TreeGrafter"/>
</dbReference>
<evidence type="ECO:0000256" key="6">
    <source>
        <dbReference type="ARBA" id="ARBA00023136"/>
    </source>
</evidence>
<evidence type="ECO:0000256" key="9">
    <source>
        <dbReference type="SAM" id="MobiDB-lite"/>
    </source>
</evidence>
<keyword evidence="3" id="KW-0813">Transport</keyword>
<feature type="coiled-coil region" evidence="8">
    <location>
        <begin position="486"/>
        <end position="513"/>
    </location>
</feature>
<evidence type="ECO:0000256" key="1">
    <source>
        <dbReference type="ARBA" id="ARBA00004442"/>
    </source>
</evidence>
<evidence type="ECO:0000313" key="10">
    <source>
        <dbReference type="EMBL" id="QDU41354.1"/>
    </source>
</evidence>
<dbReference type="Pfam" id="PF02321">
    <property type="entry name" value="OEP"/>
    <property type="match status" value="1"/>
</dbReference>
<dbReference type="InterPro" id="IPR051906">
    <property type="entry name" value="TolC-like"/>
</dbReference>